<proteinExistence type="predicted"/>
<protein>
    <submittedName>
        <fullName evidence="1">Uncharacterized protein</fullName>
    </submittedName>
</protein>
<sequence>MSRSTHKHEENERIPTTRLSSPIRQCVSNHIKCGLTEAQIKKSLIISHPQSSINIPDTHLSSSTNPLSHFRYRIVPNLELNGFDKSSSISSYIHPECDEIINCALTTNDFEMLEQVLWFIKDESDQYTRRALIIKYIRVCCCLTDDAVNNSVDHLLDYIHEDIESTWQFDIGLLFDILHNAGVNVEKFIALLGDVKITELLNDVQLKSKLNYDDQTKSKASTNQIINSIKRIFRIILSLGYFQVEKLNSTLLNDNHLFLFLLGFYLQLDKRFLDLDIIHIARRLMVNALTLLTPTYWNEKRDLLVECLYTLSSKNVYIVELFLKTNERTVRIRTQLGLLHLKRLVNMIEHEKKSEAMIIDEIIKDKLNPRLFERQIDFVDCVRLLGDIIDSYPYSQQIEYLSKLYDEILPYSRTDHEKLLTHEQHLILFDDCQRWATMLRSYSNENEFQKRLKRK</sequence>
<dbReference type="EMBL" id="CAJOBE010002272">
    <property type="protein sequence ID" value="CAF3811405.1"/>
    <property type="molecule type" value="Genomic_DNA"/>
</dbReference>
<organism evidence="1 2">
    <name type="scientific">Rotaria sordida</name>
    <dbReference type="NCBI Taxonomy" id="392033"/>
    <lineage>
        <taxon>Eukaryota</taxon>
        <taxon>Metazoa</taxon>
        <taxon>Spiralia</taxon>
        <taxon>Gnathifera</taxon>
        <taxon>Rotifera</taxon>
        <taxon>Eurotatoria</taxon>
        <taxon>Bdelloidea</taxon>
        <taxon>Philodinida</taxon>
        <taxon>Philodinidae</taxon>
        <taxon>Rotaria</taxon>
    </lineage>
</organism>
<comment type="caution">
    <text evidence="1">The sequence shown here is derived from an EMBL/GenBank/DDBJ whole genome shotgun (WGS) entry which is preliminary data.</text>
</comment>
<name>A0A819C113_9BILA</name>
<evidence type="ECO:0000313" key="1">
    <source>
        <dbReference type="EMBL" id="CAF3811405.1"/>
    </source>
</evidence>
<gene>
    <name evidence="1" type="ORF">FNK824_LOCUS15589</name>
</gene>
<dbReference type="Proteomes" id="UP000663874">
    <property type="component" value="Unassembled WGS sequence"/>
</dbReference>
<dbReference type="AlphaFoldDB" id="A0A819C113"/>
<accession>A0A819C113</accession>
<evidence type="ECO:0000313" key="2">
    <source>
        <dbReference type="Proteomes" id="UP000663874"/>
    </source>
</evidence>
<reference evidence="1" key="1">
    <citation type="submission" date="2021-02" db="EMBL/GenBank/DDBJ databases">
        <authorList>
            <person name="Nowell W R."/>
        </authorList>
    </citation>
    <scope>NUCLEOTIDE SEQUENCE</scope>
</reference>